<protein>
    <submittedName>
        <fullName evidence="2">Uncharacterized protein</fullName>
    </submittedName>
</protein>
<comment type="caution">
    <text evidence="2">The sequence shown here is derived from an EMBL/GenBank/DDBJ whole genome shotgun (WGS) entry which is preliminary data.</text>
</comment>
<evidence type="ECO:0000256" key="1">
    <source>
        <dbReference type="SAM" id="MobiDB-lite"/>
    </source>
</evidence>
<feature type="region of interest" description="Disordered" evidence="1">
    <location>
        <begin position="211"/>
        <end position="314"/>
    </location>
</feature>
<gene>
    <name evidence="2" type="ORF">CLV75_1883</name>
</gene>
<name>A0A497ZMC4_9RHOB</name>
<evidence type="ECO:0000313" key="3">
    <source>
        <dbReference type="Proteomes" id="UP000271700"/>
    </source>
</evidence>
<sequence>MKDKEKTAFGAKTKGGATNFILTNHKVLKDSFHLVAFGDDEKVSVPGKKITRGKIVTKGKTVTLCAEDPNKIKGKVLDKLNKQLSGICTLKVANIDMAASLSDDQDAASVVPPVRQPTQKLPSAGALGTSTADYGNAILADDEDNDDDRQKLVRLVMGKLAPLVRDLGPKGRAQAEPELDEVAKAIDKENFDADIAKRLIKSLTAKLANGTFSKLDPPARKKPTQPLPSASAAAGADGVDYNTSSGSVGGGSDGVDYNTSSGSVGGGSDGVDYNTSSGSVEDGSDGVDYNTSSGSVGGGSDGVDYNTSSGGQGADQMRLRLRSLVFKKLAPEIRGLGPKGKAAAAAELEAAVKFLDLKSYDEQAARRLLSVIKNKLETGIYEAMED</sequence>
<dbReference type="Proteomes" id="UP000271700">
    <property type="component" value="Unassembled WGS sequence"/>
</dbReference>
<keyword evidence="3" id="KW-1185">Reference proteome</keyword>
<accession>A0A497ZMC4</accession>
<feature type="compositionally biased region" description="Low complexity" evidence="1">
    <location>
        <begin position="270"/>
        <end position="294"/>
    </location>
</feature>
<evidence type="ECO:0000313" key="2">
    <source>
        <dbReference type="EMBL" id="RLK08213.1"/>
    </source>
</evidence>
<feature type="compositionally biased region" description="Low complexity" evidence="1">
    <location>
        <begin position="229"/>
        <end position="246"/>
    </location>
</feature>
<dbReference type="EMBL" id="RCCT01000002">
    <property type="protein sequence ID" value="RLK08213.1"/>
    <property type="molecule type" value="Genomic_DNA"/>
</dbReference>
<dbReference type="RefSeq" id="WP_010443322.1">
    <property type="nucleotide sequence ID" value="NZ_AEYW01000023.1"/>
</dbReference>
<dbReference type="AlphaFoldDB" id="A0A497ZMC4"/>
<reference evidence="2 3" key="1">
    <citation type="submission" date="2018-10" db="EMBL/GenBank/DDBJ databases">
        <title>Genomic Encyclopedia of Archaeal and Bacterial Type Strains, Phase II (KMG-II): from individual species to whole genera.</title>
        <authorList>
            <person name="Goeker M."/>
        </authorList>
    </citation>
    <scope>NUCLEOTIDE SEQUENCE [LARGE SCALE GENOMIC DNA]</scope>
    <source>
        <strain evidence="2 3">DSM 29317</strain>
    </source>
</reference>
<organism evidence="2 3">
    <name type="scientific">Ruegeria conchae</name>
    <dbReference type="NCBI Taxonomy" id="981384"/>
    <lineage>
        <taxon>Bacteria</taxon>
        <taxon>Pseudomonadati</taxon>
        <taxon>Pseudomonadota</taxon>
        <taxon>Alphaproteobacteria</taxon>
        <taxon>Rhodobacterales</taxon>
        <taxon>Roseobacteraceae</taxon>
        <taxon>Ruegeria</taxon>
    </lineage>
</organism>
<proteinExistence type="predicted"/>